<dbReference type="PANTHER" id="PTHR10067:SF6">
    <property type="entry name" value="PHOSPHATIDYLSERINE DECARBOXYLASE PROENZYME, MITOCHONDRIAL"/>
    <property type="match status" value="1"/>
</dbReference>
<feature type="active site" description="Charge relay system; for autoendoproteolytic cleavage activity" evidence="12">
    <location>
        <position position="86"/>
    </location>
</feature>
<dbReference type="InterPro" id="IPR003817">
    <property type="entry name" value="PS_Dcarbxylase"/>
</dbReference>
<keyword evidence="8 12" id="KW-0594">Phospholipid biosynthesis</keyword>
<evidence type="ECO:0000256" key="8">
    <source>
        <dbReference type="ARBA" id="ARBA00023209"/>
    </source>
</evidence>
<evidence type="ECO:0000256" key="13">
    <source>
        <dbReference type="SAM" id="Phobius"/>
    </source>
</evidence>
<comment type="function">
    <text evidence="12">Catalyzes the formation of phosphatidylethanolamine (PtdEtn) from phosphatidylserine (PtdSer).</text>
</comment>
<keyword evidence="9 12" id="KW-0456">Lyase</keyword>
<dbReference type="GO" id="GO:0004609">
    <property type="term" value="F:phosphatidylserine decarboxylase activity"/>
    <property type="evidence" value="ECO:0007669"/>
    <property type="project" value="UniProtKB-UniRule"/>
</dbReference>
<feature type="chain" id="PRO_5023558123" description="Phosphatidylserine decarboxylase alpha chain" evidence="12">
    <location>
        <begin position="251"/>
        <end position="284"/>
    </location>
</feature>
<evidence type="ECO:0000313" key="14">
    <source>
        <dbReference type="EMBL" id="PND34754.1"/>
    </source>
</evidence>
<reference evidence="14 15" key="1">
    <citation type="submission" date="2018-01" db="EMBL/GenBank/DDBJ databases">
        <title>The draft genome of an aniline degradation strain ANB-1.</title>
        <authorList>
            <person name="Zhang L."/>
            <person name="Jiang J."/>
        </authorList>
    </citation>
    <scope>NUCLEOTIDE SEQUENCE [LARGE SCALE GENOMIC DNA]</scope>
    <source>
        <strain evidence="14 15">ANB-1</strain>
    </source>
</reference>
<evidence type="ECO:0000256" key="4">
    <source>
        <dbReference type="ARBA" id="ARBA00022793"/>
    </source>
</evidence>
<keyword evidence="2 12" id="KW-1003">Cell membrane</keyword>
<organism evidence="14 15">
    <name type="scientific">Achromobacter pulmonis</name>
    <dbReference type="NCBI Taxonomy" id="1389932"/>
    <lineage>
        <taxon>Bacteria</taxon>
        <taxon>Pseudomonadati</taxon>
        <taxon>Pseudomonadota</taxon>
        <taxon>Betaproteobacteria</taxon>
        <taxon>Burkholderiales</taxon>
        <taxon>Alcaligenaceae</taxon>
        <taxon>Achromobacter</taxon>
    </lineage>
</organism>
<comment type="subcellular location">
    <subcellularLocation>
        <location evidence="12">Cell membrane</location>
        <topology evidence="12">Peripheral membrane protein</topology>
    </subcellularLocation>
</comment>
<dbReference type="UniPathway" id="UPA00558">
    <property type="reaction ID" value="UER00616"/>
</dbReference>
<dbReference type="GO" id="GO:0005886">
    <property type="term" value="C:plasma membrane"/>
    <property type="evidence" value="ECO:0007669"/>
    <property type="project" value="UniProtKB-SubCell"/>
</dbReference>
<feature type="active site" description="Charge relay system; for autoendoproteolytic cleavage activity" evidence="12">
    <location>
        <position position="142"/>
    </location>
</feature>
<dbReference type="InterPro" id="IPR033178">
    <property type="entry name" value="PSD_type1_pro"/>
</dbReference>
<feature type="chain" id="PRO_5023558122" description="Phosphatidylserine decarboxylase beta chain" evidence="12">
    <location>
        <begin position="1"/>
        <end position="250"/>
    </location>
</feature>
<evidence type="ECO:0000256" key="9">
    <source>
        <dbReference type="ARBA" id="ARBA00023239"/>
    </source>
</evidence>
<evidence type="ECO:0000256" key="10">
    <source>
        <dbReference type="ARBA" id="ARBA00023264"/>
    </source>
</evidence>
<comment type="cofactor">
    <cofactor evidence="12">
        <name>pyruvate</name>
        <dbReference type="ChEBI" id="CHEBI:15361"/>
    </cofactor>
    <text evidence="12">Binds 1 pyruvoyl group covalently per subunit.</text>
</comment>
<keyword evidence="10 12" id="KW-1208">Phospholipid metabolism</keyword>
<feature type="site" description="Cleavage (non-hydrolytic); by autocatalysis" evidence="12">
    <location>
        <begin position="250"/>
        <end position="251"/>
    </location>
</feature>
<name>A0A2N8KMS6_9BURK</name>
<comment type="pathway">
    <text evidence="1">Lipid metabolism.</text>
</comment>
<dbReference type="EC" id="4.1.1.65" evidence="12"/>
<keyword evidence="13" id="KW-0812">Transmembrane</keyword>
<dbReference type="Proteomes" id="UP000235994">
    <property type="component" value="Unassembled WGS sequence"/>
</dbReference>
<comment type="similarity">
    <text evidence="12">Belongs to the phosphatidylserine decarboxylase family. PSD-B subfamily. Prokaryotic type I sub-subfamily.</text>
</comment>
<keyword evidence="6 12" id="KW-0472">Membrane</keyword>
<dbReference type="Pfam" id="PF02666">
    <property type="entry name" value="PS_Dcarbxylase"/>
    <property type="match status" value="1"/>
</dbReference>
<protein>
    <recommendedName>
        <fullName evidence="12">Phosphatidylserine decarboxylase proenzyme</fullName>
        <ecNumber evidence="12">4.1.1.65</ecNumber>
    </recommendedName>
    <component>
        <recommendedName>
            <fullName evidence="12">Phosphatidylserine decarboxylase alpha chain</fullName>
        </recommendedName>
    </component>
    <component>
        <recommendedName>
            <fullName evidence="12">Phosphatidylserine decarboxylase beta chain</fullName>
        </recommendedName>
    </component>
</protein>
<comment type="PTM">
    <text evidence="12">Is synthesized initially as an inactive proenzyme. Formation of the active enzyme involves a self-maturation process in which the active site pyruvoyl group is generated from an internal serine residue via an autocatalytic post-translational modification. Two non-identical subunits are generated from the proenzyme in this reaction, and the pyruvate is formed at the N-terminus of the alpha chain, which is derived from the carboxyl end of the proenzyme. The autoendoproteolytic cleavage occurs by a canonical serine protease mechanism, in which the side chain hydroxyl group of the serine supplies its oxygen atom to form the C-terminus of the beta chain, while the remainder of the serine residue undergoes an oxidative deamination to produce ammonia and the pyruvoyl prosthetic group on the alpha chain. During this reaction, the Ser that is part of the protease active site of the proenzyme becomes the pyruvoyl prosthetic group, which constitutes an essential element of the active site of the mature decarboxylase.</text>
</comment>
<evidence type="ECO:0000256" key="12">
    <source>
        <dbReference type="HAMAP-Rule" id="MF_00662"/>
    </source>
</evidence>
<evidence type="ECO:0000256" key="7">
    <source>
        <dbReference type="ARBA" id="ARBA00023145"/>
    </source>
</evidence>
<proteinExistence type="inferred from homology"/>
<dbReference type="NCBIfam" id="TIGR00163">
    <property type="entry name" value="PS_decarb"/>
    <property type="match status" value="1"/>
</dbReference>
<keyword evidence="15" id="KW-1185">Reference proteome</keyword>
<keyword evidence="13" id="KW-1133">Transmembrane helix</keyword>
<evidence type="ECO:0000256" key="2">
    <source>
        <dbReference type="ARBA" id="ARBA00022475"/>
    </source>
</evidence>
<feature type="transmembrane region" description="Helical" evidence="13">
    <location>
        <begin position="189"/>
        <end position="212"/>
    </location>
</feature>
<feature type="modified residue" description="Pyruvic acid (Ser); by autocatalysis" evidence="12">
    <location>
        <position position="251"/>
    </location>
</feature>
<keyword evidence="5 12" id="KW-0443">Lipid metabolism</keyword>
<feature type="active site" description="Schiff-base intermediate with substrate; via pyruvic acid; for decarboxylase activity" evidence="12">
    <location>
        <position position="251"/>
    </location>
</feature>
<comment type="subunit">
    <text evidence="12">Heterodimer of a large membrane-associated beta subunit and a small pyruvoyl-containing alpha subunit.</text>
</comment>
<evidence type="ECO:0000256" key="11">
    <source>
        <dbReference type="ARBA" id="ARBA00023317"/>
    </source>
</evidence>
<evidence type="ECO:0000313" key="15">
    <source>
        <dbReference type="Proteomes" id="UP000235994"/>
    </source>
</evidence>
<comment type="catalytic activity">
    <reaction evidence="12">
        <text>a 1,2-diacyl-sn-glycero-3-phospho-L-serine + H(+) = a 1,2-diacyl-sn-glycero-3-phosphoethanolamine + CO2</text>
        <dbReference type="Rhea" id="RHEA:20828"/>
        <dbReference type="ChEBI" id="CHEBI:15378"/>
        <dbReference type="ChEBI" id="CHEBI:16526"/>
        <dbReference type="ChEBI" id="CHEBI:57262"/>
        <dbReference type="ChEBI" id="CHEBI:64612"/>
        <dbReference type="EC" id="4.1.1.65"/>
    </reaction>
</comment>
<keyword evidence="3 12" id="KW-0444">Lipid biosynthesis</keyword>
<keyword evidence="11 12" id="KW-0670">Pyruvate</keyword>
<evidence type="ECO:0000256" key="5">
    <source>
        <dbReference type="ARBA" id="ARBA00023098"/>
    </source>
</evidence>
<dbReference type="EMBL" id="POQS01000002">
    <property type="protein sequence ID" value="PND34754.1"/>
    <property type="molecule type" value="Genomic_DNA"/>
</dbReference>
<dbReference type="PANTHER" id="PTHR10067">
    <property type="entry name" value="PHOSPHATIDYLSERINE DECARBOXYLASE"/>
    <property type="match status" value="1"/>
</dbReference>
<gene>
    <name evidence="12 14" type="primary">psd</name>
    <name evidence="14" type="ORF">C1I89_06185</name>
</gene>
<keyword evidence="7 12" id="KW-0865">Zymogen</keyword>
<dbReference type="InterPro" id="IPR033177">
    <property type="entry name" value="PSD-B"/>
</dbReference>
<comment type="caution">
    <text evidence="14">The sequence shown here is derived from an EMBL/GenBank/DDBJ whole genome shotgun (WGS) entry which is preliminary data.</text>
</comment>
<keyword evidence="4 12" id="KW-0210">Decarboxylase</keyword>
<evidence type="ECO:0000256" key="3">
    <source>
        <dbReference type="ARBA" id="ARBA00022516"/>
    </source>
</evidence>
<feature type="active site" description="Charge relay system; for autoendoproteolytic cleavage activity" evidence="12">
    <location>
        <position position="251"/>
    </location>
</feature>
<accession>A0A2N8KMS6</accession>
<evidence type="ECO:0000256" key="1">
    <source>
        <dbReference type="ARBA" id="ARBA00005189"/>
    </source>
</evidence>
<dbReference type="HAMAP" id="MF_00662">
    <property type="entry name" value="PS_decarb_PSD_B_type1"/>
    <property type="match status" value="1"/>
</dbReference>
<evidence type="ECO:0000256" key="6">
    <source>
        <dbReference type="ARBA" id="ARBA00023136"/>
    </source>
</evidence>
<comment type="pathway">
    <text evidence="12">Phospholipid metabolism; phosphatidylethanolamine biosynthesis; phosphatidylethanolamine from CDP-diacylglycerol: step 2/2.</text>
</comment>
<sequence length="284" mass="31332">MSFAVLFQHLAPMRLLTRCAGVLANCRQPWVVQPLIRAFVHRHRIDLGEALHSDPGAYRSFNEFFVRALRPGVRPLAPADWTSPADGTVSQVGHIRAGQMIQAKQRRYSAAQLLADPALAARLEGGSFTTVYLSPRDYHRVHMPCPGRLLGMRHVPGTLFSVRPDIVQGIHGLLALNERLVCWFEHPRIGVFAVVLVGAAIVGSIATVWHGVVAPPRQPQIRLWHYADGDAMPPPPHLAQGEEMGRFQFGSTVVVLMPGSAWGFHPQWQVGRQVLMGQPVATQS</sequence>
<dbReference type="AlphaFoldDB" id="A0A2N8KMS6"/>
<dbReference type="GO" id="GO:0006646">
    <property type="term" value="P:phosphatidylethanolamine biosynthetic process"/>
    <property type="evidence" value="ECO:0007669"/>
    <property type="project" value="UniProtKB-UniRule"/>
</dbReference>